<protein>
    <recommendedName>
        <fullName evidence="1">SET domain-containing protein</fullName>
    </recommendedName>
</protein>
<dbReference type="PANTHER" id="PTHR47780">
    <property type="entry name" value="PROTEIN SET DOMAIN GROUP 41"/>
    <property type="match status" value="1"/>
</dbReference>
<dbReference type="Proteomes" id="UP000188354">
    <property type="component" value="Chromosome LG13"/>
</dbReference>
<dbReference type="STRING" id="3871.A0A1J7GEN7"/>
<evidence type="ECO:0000313" key="3">
    <source>
        <dbReference type="Proteomes" id="UP000188354"/>
    </source>
</evidence>
<dbReference type="Gene3D" id="2.170.270.10">
    <property type="entry name" value="SET domain"/>
    <property type="match status" value="1"/>
</dbReference>
<gene>
    <name evidence="2" type="ORF">TanjilG_06378</name>
</gene>
<dbReference type="KEGG" id="lang:109325974"/>
<dbReference type="SUPFAM" id="SSF82199">
    <property type="entry name" value="SET domain"/>
    <property type="match status" value="1"/>
</dbReference>
<evidence type="ECO:0000259" key="1">
    <source>
        <dbReference type="PROSITE" id="PS50280"/>
    </source>
</evidence>
<dbReference type="EMBL" id="CM007373">
    <property type="protein sequence ID" value="OIV98887.1"/>
    <property type="molecule type" value="Genomic_DNA"/>
</dbReference>
<organism evidence="2 3">
    <name type="scientific">Lupinus angustifolius</name>
    <name type="common">Narrow-leaved blue lupine</name>
    <dbReference type="NCBI Taxonomy" id="3871"/>
    <lineage>
        <taxon>Eukaryota</taxon>
        <taxon>Viridiplantae</taxon>
        <taxon>Streptophyta</taxon>
        <taxon>Embryophyta</taxon>
        <taxon>Tracheophyta</taxon>
        <taxon>Spermatophyta</taxon>
        <taxon>Magnoliopsida</taxon>
        <taxon>eudicotyledons</taxon>
        <taxon>Gunneridae</taxon>
        <taxon>Pentapetalae</taxon>
        <taxon>rosids</taxon>
        <taxon>fabids</taxon>
        <taxon>Fabales</taxon>
        <taxon>Fabaceae</taxon>
        <taxon>Papilionoideae</taxon>
        <taxon>50 kb inversion clade</taxon>
        <taxon>genistoids sensu lato</taxon>
        <taxon>core genistoids</taxon>
        <taxon>Genisteae</taxon>
        <taxon>Lupinus</taxon>
    </lineage>
</organism>
<dbReference type="OrthoDB" id="5945798at2759"/>
<dbReference type="Pfam" id="PF00856">
    <property type="entry name" value="SET"/>
    <property type="match status" value="1"/>
</dbReference>
<accession>A0A1J7GEN7</accession>
<dbReference type="Gene3D" id="1.25.40.10">
    <property type="entry name" value="Tetratricopeptide repeat domain"/>
    <property type="match status" value="1"/>
</dbReference>
<sequence length="606" mass="67581">MEIEMEMRATEDIDISTDITPPLIPLSFSPFNSSLNIHPSPDLSTSLRLLLHHRPTLTGRIAGLLSNRHKLTSQNDQLSHRIRADAQALAAEIAKQCGDTEPNDCVLEEAIVALCAVLTNAVEVQDNEGRNIGVAVFGSTFSWINHSCSPNACYRFTFSSSHSSSNYSESKLRIAPFFRNSQQAQVDDGVWCDGSEFAKEGEQSYGPRLIVRSIKRIKKGEEVTVAYTDLLQPKAIRQSELWSKYRFNCCCKRCSALPFTYVDHALQEISVSSHDLSGSCLNSNFIRDMVDRRLNEDIDDAISEYLSVGDPETCCKKLEKVLIQGLNDQLEGFEGKSNSKFMLHPLNHLSLNAYTTLASAYKVRASNSLSVHSEVDQNQLEAFDLSRISAAYSLLLAGSTHHLFNYEPSLIASVANFWMGAGESLLSLTRSSRWSEFVKVGEVASDLFSVTKFKCSKCSLIDRFRTCILNGQIRSADFENMSNEFLRCVSDITQKVWSFLVNGYHFLKSCKDPIDFSLLMSTKNSGTMGVKAHVNKTDISYSHGSENCVQICKEQAYYADHARANIFQLGLHCLVYGGLLAIICYGHNSHLACHVQTILDHEESFV</sequence>
<reference evidence="2 3" key="1">
    <citation type="journal article" date="2017" name="Plant Biotechnol. J.">
        <title>A comprehensive draft genome sequence for lupin (Lupinus angustifolius), an emerging health food: insights into plant-microbe interactions and legume evolution.</title>
        <authorList>
            <person name="Hane J.K."/>
            <person name="Ming Y."/>
            <person name="Kamphuis L.G."/>
            <person name="Nelson M.N."/>
            <person name="Garg G."/>
            <person name="Atkins C.A."/>
            <person name="Bayer P.E."/>
            <person name="Bravo A."/>
            <person name="Bringans S."/>
            <person name="Cannon S."/>
            <person name="Edwards D."/>
            <person name="Foley R."/>
            <person name="Gao L.L."/>
            <person name="Harrison M.J."/>
            <person name="Huang W."/>
            <person name="Hurgobin B."/>
            <person name="Li S."/>
            <person name="Liu C.W."/>
            <person name="McGrath A."/>
            <person name="Morahan G."/>
            <person name="Murray J."/>
            <person name="Weller J."/>
            <person name="Jian J."/>
            <person name="Singh K.B."/>
        </authorList>
    </citation>
    <scope>NUCLEOTIDE SEQUENCE [LARGE SCALE GENOMIC DNA]</scope>
    <source>
        <strain evidence="3">cv. Tanjil</strain>
        <tissue evidence="2">Whole plant</tissue>
    </source>
</reference>
<dbReference type="InterPro" id="IPR046341">
    <property type="entry name" value="SET_dom_sf"/>
</dbReference>
<dbReference type="Gramene" id="OIV98887">
    <property type="protein sequence ID" value="OIV98887"/>
    <property type="gene ID" value="TanjilG_06378"/>
</dbReference>
<proteinExistence type="predicted"/>
<dbReference type="InterPro" id="IPR011990">
    <property type="entry name" value="TPR-like_helical_dom_sf"/>
</dbReference>
<dbReference type="PROSITE" id="PS50280">
    <property type="entry name" value="SET"/>
    <property type="match status" value="1"/>
</dbReference>
<dbReference type="OMA" id="KYRFICC"/>
<dbReference type="CDD" id="cd20071">
    <property type="entry name" value="SET_SMYD"/>
    <property type="match status" value="1"/>
</dbReference>
<dbReference type="PANTHER" id="PTHR47780:SF1">
    <property type="entry name" value="PROTEIN SET DOMAIN GROUP 41"/>
    <property type="match status" value="1"/>
</dbReference>
<dbReference type="AlphaFoldDB" id="A0A1J7GEN7"/>
<keyword evidence="3" id="KW-1185">Reference proteome</keyword>
<name>A0A1J7GEN7_LUPAN</name>
<evidence type="ECO:0000313" key="2">
    <source>
        <dbReference type="EMBL" id="OIV98887.1"/>
    </source>
</evidence>
<feature type="domain" description="SET" evidence="1">
    <location>
        <begin position="1"/>
        <end position="228"/>
    </location>
</feature>
<dbReference type="InterPro" id="IPR001214">
    <property type="entry name" value="SET_dom"/>
</dbReference>